<dbReference type="SMART" id="SM00212">
    <property type="entry name" value="UBCc"/>
    <property type="match status" value="1"/>
</dbReference>
<name>A0A0C2XKQ6_AMAMK</name>
<feature type="domain" description="UBC core" evidence="2">
    <location>
        <begin position="11"/>
        <end position="164"/>
    </location>
</feature>
<proteinExistence type="predicted"/>
<dbReference type="Gene3D" id="3.10.110.10">
    <property type="entry name" value="Ubiquitin Conjugating Enzyme"/>
    <property type="match status" value="1"/>
</dbReference>
<evidence type="ECO:0000313" key="3">
    <source>
        <dbReference type="EMBL" id="KIL70081.1"/>
    </source>
</evidence>
<keyword evidence="1" id="KW-0833">Ubl conjugation pathway</keyword>
<dbReference type="InParanoid" id="A0A0C2XKQ6"/>
<dbReference type="InterPro" id="IPR050113">
    <property type="entry name" value="Ub_conjugating_enzyme"/>
</dbReference>
<dbReference type="HOGENOM" id="CLU_092140_0_0_1"/>
<protein>
    <recommendedName>
        <fullName evidence="2">UBC core domain-containing protein</fullName>
    </recommendedName>
</protein>
<dbReference type="SUPFAM" id="SSF54495">
    <property type="entry name" value="UBC-like"/>
    <property type="match status" value="1"/>
</dbReference>
<keyword evidence="4" id="KW-1185">Reference proteome</keyword>
<reference evidence="3 4" key="1">
    <citation type="submission" date="2014-04" db="EMBL/GenBank/DDBJ databases">
        <title>Evolutionary Origins and Diversification of the Mycorrhizal Mutualists.</title>
        <authorList>
            <consortium name="DOE Joint Genome Institute"/>
            <consortium name="Mycorrhizal Genomics Consortium"/>
            <person name="Kohler A."/>
            <person name="Kuo A."/>
            <person name="Nagy L.G."/>
            <person name="Floudas D."/>
            <person name="Copeland A."/>
            <person name="Barry K.W."/>
            <person name="Cichocki N."/>
            <person name="Veneault-Fourrey C."/>
            <person name="LaButti K."/>
            <person name="Lindquist E.A."/>
            <person name="Lipzen A."/>
            <person name="Lundell T."/>
            <person name="Morin E."/>
            <person name="Murat C."/>
            <person name="Riley R."/>
            <person name="Ohm R."/>
            <person name="Sun H."/>
            <person name="Tunlid A."/>
            <person name="Henrissat B."/>
            <person name="Grigoriev I.V."/>
            <person name="Hibbett D.S."/>
            <person name="Martin F."/>
        </authorList>
    </citation>
    <scope>NUCLEOTIDE SEQUENCE [LARGE SCALE GENOMIC DNA]</scope>
    <source>
        <strain evidence="3 4">Koide BX008</strain>
    </source>
</reference>
<evidence type="ECO:0000313" key="4">
    <source>
        <dbReference type="Proteomes" id="UP000054549"/>
    </source>
</evidence>
<dbReference type="AlphaFoldDB" id="A0A0C2XKQ6"/>
<evidence type="ECO:0000256" key="1">
    <source>
        <dbReference type="ARBA" id="ARBA00022786"/>
    </source>
</evidence>
<dbReference type="CDD" id="cd23814">
    <property type="entry name" value="UEV_AKTIP"/>
    <property type="match status" value="1"/>
</dbReference>
<organism evidence="3 4">
    <name type="scientific">Amanita muscaria (strain Koide BX008)</name>
    <dbReference type="NCBI Taxonomy" id="946122"/>
    <lineage>
        <taxon>Eukaryota</taxon>
        <taxon>Fungi</taxon>
        <taxon>Dikarya</taxon>
        <taxon>Basidiomycota</taxon>
        <taxon>Agaricomycotina</taxon>
        <taxon>Agaricomycetes</taxon>
        <taxon>Agaricomycetidae</taxon>
        <taxon>Agaricales</taxon>
        <taxon>Pluteineae</taxon>
        <taxon>Amanitaceae</taxon>
        <taxon>Amanita</taxon>
    </lineage>
</organism>
<sequence length="206" mass="23096">MALAPHHANTVTQATVALEYASLRNKDHCPLGMYIVPSAQSLLCWDAVYFVHQEFYAGAILHFHINFPSDYPEHVPSVQFVTDVFHPLIASDGTMNLASRFRPWRPKEHNVFHVLAFVKVAFSEAGLNRVKDVDCVNKEAFDRYQKSRASFDALARQSAMLSQSDSALFDSDHPSLAGKVVDGITFKDLSDEQLEQVRSKVGLQKC</sequence>
<dbReference type="EMBL" id="KN818224">
    <property type="protein sequence ID" value="KIL70081.1"/>
    <property type="molecule type" value="Genomic_DNA"/>
</dbReference>
<dbReference type="InterPro" id="IPR000608">
    <property type="entry name" value="UBC"/>
</dbReference>
<gene>
    <name evidence="3" type="ORF">M378DRAFT_116901</name>
</gene>
<dbReference type="OrthoDB" id="5596422at2759"/>
<dbReference type="PROSITE" id="PS50127">
    <property type="entry name" value="UBC_2"/>
    <property type="match status" value="1"/>
</dbReference>
<accession>A0A0C2XKQ6</accession>
<dbReference type="Pfam" id="PF00179">
    <property type="entry name" value="UQ_con"/>
    <property type="match status" value="1"/>
</dbReference>
<dbReference type="PANTHER" id="PTHR24067">
    <property type="entry name" value="UBIQUITIN-CONJUGATING ENZYME E2"/>
    <property type="match status" value="1"/>
</dbReference>
<dbReference type="InterPro" id="IPR016135">
    <property type="entry name" value="UBQ-conjugating_enzyme/RWD"/>
</dbReference>
<dbReference type="Proteomes" id="UP000054549">
    <property type="component" value="Unassembled WGS sequence"/>
</dbReference>
<dbReference type="STRING" id="946122.A0A0C2XKQ6"/>
<evidence type="ECO:0000259" key="2">
    <source>
        <dbReference type="PROSITE" id="PS50127"/>
    </source>
</evidence>